<evidence type="ECO:0000256" key="1">
    <source>
        <dbReference type="SAM" id="MobiDB-lite"/>
    </source>
</evidence>
<name>A0A5J4UQK2_9EUKA</name>
<feature type="region of interest" description="Disordered" evidence="1">
    <location>
        <begin position="41"/>
        <end position="133"/>
    </location>
</feature>
<dbReference type="Proteomes" id="UP000324800">
    <property type="component" value="Unassembled WGS sequence"/>
</dbReference>
<accession>A0A5J4UQK2</accession>
<feature type="compositionally biased region" description="Acidic residues" evidence="1">
    <location>
        <begin position="112"/>
        <end position="133"/>
    </location>
</feature>
<evidence type="ECO:0000313" key="3">
    <source>
        <dbReference type="Proteomes" id="UP000324800"/>
    </source>
</evidence>
<sequence length="157" mass="17481">MFDSITGNDGEEVEFGPRYVMKLEDMGIFMQCEVVPEKAPTEVSSMADDNNFKMPEIKPPQTVSLQQGSQSKKGFGTSSSQRRVTTPGSGKTAPIRGKPIIIDMNKSALPEEREDDDLNYDVSEGEEEGDLDTGIENEWLNKLLEKPPLHEFVKGRI</sequence>
<dbReference type="EMBL" id="SNRW01013659">
    <property type="protein sequence ID" value="KAA6372360.1"/>
    <property type="molecule type" value="Genomic_DNA"/>
</dbReference>
<organism evidence="2 3">
    <name type="scientific">Streblomastix strix</name>
    <dbReference type="NCBI Taxonomy" id="222440"/>
    <lineage>
        <taxon>Eukaryota</taxon>
        <taxon>Metamonada</taxon>
        <taxon>Preaxostyla</taxon>
        <taxon>Oxymonadida</taxon>
        <taxon>Streblomastigidae</taxon>
        <taxon>Streblomastix</taxon>
    </lineage>
</organism>
<protein>
    <submittedName>
        <fullName evidence="2">Uncharacterized protein</fullName>
    </submittedName>
</protein>
<comment type="caution">
    <text evidence="2">The sequence shown here is derived from an EMBL/GenBank/DDBJ whole genome shotgun (WGS) entry which is preliminary data.</text>
</comment>
<evidence type="ECO:0000313" key="2">
    <source>
        <dbReference type="EMBL" id="KAA6372360.1"/>
    </source>
</evidence>
<dbReference type="AlphaFoldDB" id="A0A5J4UQK2"/>
<reference evidence="2 3" key="1">
    <citation type="submission" date="2019-03" db="EMBL/GenBank/DDBJ databases">
        <title>Single cell metagenomics reveals metabolic interactions within the superorganism composed of flagellate Streblomastix strix and complex community of Bacteroidetes bacteria on its surface.</title>
        <authorList>
            <person name="Treitli S.C."/>
            <person name="Kolisko M."/>
            <person name="Husnik F."/>
            <person name="Keeling P."/>
            <person name="Hampl V."/>
        </authorList>
    </citation>
    <scope>NUCLEOTIDE SEQUENCE [LARGE SCALE GENOMIC DNA]</scope>
    <source>
        <strain evidence="2">ST1C</strain>
    </source>
</reference>
<feature type="compositionally biased region" description="Polar residues" evidence="1">
    <location>
        <begin position="61"/>
        <end position="89"/>
    </location>
</feature>
<gene>
    <name evidence="2" type="ORF">EZS28_032112</name>
</gene>
<proteinExistence type="predicted"/>